<dbReference type="PANTHER" id="PTHR10629:SF52">
    <property type="entry name" value="DNA (CYTOSINE-5)-METHYLTRANSFERASE 1"/>
    <property type="match status" value="1"/>
</dbReference>
<protein>
    <recommendedName>
        <fullName evidence="1">DNA (cytosine-5-)-methyltransferase</fullName>
        <ecNumber evidence="1">2.1.1.37</ecNumber>
    </recommendedName>
</protein>
<evidence type="ECO:0000256" key="4">
    <source>
        <dbReference type="ARBA" id="ARBA00022691"/>
    </source>
</evidence>
<feature type="region of interest" description="Disordered" evidence="9">
    <location>
        <begin position="1"/>
        <end position="24"/>
    </location>
</feature>
<dbReference type="GO" id="GO:0044027">
    <property type="term" value="P:negative regulation of gene expression via chromosomal CpG island methylation"/>
    <property type="evidence" value="ECO:0007669"/>
    <property type="project" value="TreeGrafter"/>
</dbReference>
<dbReference type="SUPFAM" id="SSF53335">
    <property type="entry name" value="S-adenosyl-L-methionine-dependent methyltransferases"/>
    <property type="match status" value="1"/>
</dbReference>
<accession>A0A450YMG7</accession>
<feature type="active site" evidence="7">
    <location>
        <position position="113"/>
    </location>
</feature>
<reference evidence="10" key="1">
    <citation type="submission" date="2019-02" db="EMBL/GenBank/DDBJ databases">
        <authorList>
            <person name="Gruber-Vodicka R. H."/>
            <person name="Seah K. B. B."/>
        </authorList>
    </citation>
    <scope>NUCLEOTIDE SEQUENCE</scope>
    <source>
        <strain evidence="10">BECK_BZ123</strain>
    </source>
</reference>
<dbReference type="InterPro" id="IPR029063">
    <property type="entry name" value="SAM-dependent_MTases_sf"/>
</dbReference>
<evidence type="ECO:0000256" key="5">
    <source>
        <dbReference type="ARBA" id="ARBA00022747"/>
    </source>
</evidence>
<dbReference type="GO" id="GO:0032259">
    <property type="term" value="P:methylation"/>
    <property type="evidence" value="ECO:0007669"/>
    <property type="project" value="UniProtKB-KW"/>
</dbReference>
<evidence type="ECO:0000256" key="1">
    <source>
        <dbReference type="ARBA" id="ARBA00011975"/>
    </source>
</evidence>
<keyword evidence="5" id="KW-0680">Restriction system</keyword>
<evidence type="ECO:0000256" key="3">
    <source>
        <dbReference type="ARBA" id="ARBA00022679"/>
    </source>
</evidence>
<dbReference type="GO" id="GO:0009307">
    <property type="term" value="P:DNA restriction-modification system"/>
    <property type="evidence" value="ECO:0007669"/>
    <property type="project" value="UniProtKB-KW"/>
</dbReference>
<keyword evidence="4 7" id="KW-0949">S-adenosyl-L-methionine</keyword>
<evidence type="ECO:0000256" key="6">
    <source>
        <dbReference type="ARBA" id="ARBA00047422"/>
    </source>
</evidence>
<dbReference type="Gene3D" id="3.90.120.10">
    <property type="entry name" value="DNA Methylase, subunit A, domain 2"/>
    <property type="match status" value="1"/>
</dbReference>
<comment type="catalytic activity">
    <reaction evidence="6">
        <text>a 2'-deoxycytidine in DNA + S-adenosyl-L-methionine = a 5-methyl-2'-deoxycytidine in DNA + S-adenosyl-L-homocysteine + H(+)</text>
        <dbReference type="Rhea" id="RHEA:13681"/>
        <dbReference type="Rhea" id="RHEA-COMP:11369"/>
        <dbReference type="Rhea" id="RHEA-COMP:11370"/>
        <dbReference type="ChEBI" id="CHEBI:15378"/>
        <dbReference type="ChEBI" id="CHEBI:57856"/>
        <dbReference type="ChEBI" id="CHEBI:59789"/>
        <dbReference type="ChEBI" id="CHEBI:85452"/>
        <dbReference type="ChEBI" id="CHEBI:85454"/>
        <dbReference type="EC" id="2.1.1.37"/>
    </reaction>
</comment>
<keyword evidence="3 7" id="KW-0808">Transferase</keyword>
<evidence type="ECO:0000256" key="2">
    <source>
        <dbReference type="ARBA" id="ARBA00022603"/>
    </source>
</evidence>
<evidence type="ECO:0000313" key="10">
    <source>
        <dbReference type="EMBL" id="VFK42718.1"/>
    </source>
</evidence>
<gene>
    <name evidence="10" type="ORF">BECKTC1821D_GA0114238_101335</name>
</gene>
<name>A0A450YMG7_9GAMM</name>
<dbReference type="Pfam" id="PF00145">
    <property type="entry name" value="DNA_methylase"/>
    <property type="match status" value="1"/>
</dbReference>
<dbReference type="EMBL" id="CAADFS010000013">
    <property type="protein sequence ID" value="VFK42718.1"/>
    <property type="molecule type" value="Genomic_DNA"/>
</dbReference>
<dbReference type="InterPro" id="IPR050390">
    <property type="entry name" value="C5-Methyltransferase"/>
</dbReference>
<dbReference type="GO" id="GO:0003677">
    <property type="term" value="F:DNA binding"/>
    <property type="evidence" value="ECO:0007669"/>
    <property type="project" value="TreeGrafter"/>
</dbReference>
<dbReference type="InterPro" id="IPR001525">
    <property type="entry name" value="C5_MeTfrase"/>
</dbReference>
<dbReference type="NCBIfam" id="TIGR00675">
    <property type="entry name" value="dcm"/>
    <property type="match status" value="1"/>
</dbReference>
<evidence type="ECO:0000256" key="7">
    <source>
        <dbReference type="PROSITE-ProRule" id="PRU01016"/>
    </source>
</evidence>
<dbReference type="GO" id="GO:0003886">
    <property type="term" value="F:DNA (cytosine-5-)-methyltransferase activity"/>
    <property type="evidence" value="ECO:0007669"/>
    <property type="project" value="UniProtKB-EC"/>
</dbReference>
<comment type="similarity">
    <text evidence="7 8">Belongs to the class I-like SAM-binding methyltransferase superfamily. C5-methyltransferase family.</text>
</comment>
<sequence length="381" mass="43178">MGSPDSENTTMMMTTPRSRRTNSDFALSDHDAAGVRASVVDVFCGVGSLSHGFKAEGFPVAYGIDVDEACRYPFETNNDAPFIREDVAAISSREVAREFHPNAPRVLAGCAPCQPFSVYNQKNDDPKWQLVGKFSRLIREIQPDVVTMENVPRLVKFRDGRVFRRFVDELERTDYHVWWKVIFCPDYGVPQQRSRLVLLASRHGLIELEPPTHPPDHYVTVRDAIGKLPPLEAGGVDAEDPMHCASHLSERNLRRIKASRPGGTWRDWSEELVTECHRRETGRGYASVYGRMAWNRPSPTITTQFYGFGNGRFGHPQQDRAISLREGAILQSFPKDYIFARLDEEINFKRIGRLIGNAVPFVLARAIARSIRAHLEESHDQ</sequence>
<evidence type="ECO:0000256" key="8">
    <source>
        <dbReference type="RuleBase" id="RU000416"/>
    </source>
</evidence>
<dbReference type="AlphaFoldDB" id="A0A450YMG7"/>
<keyword evidence="2 7" id="KW-0489">Methyltransferase</keyword>
<dbReference type="PROSITE" id="PS51679">
    <property type="entry name" value="SAM_MT_C5"/>
    <property type="match status" value="1"/>
</dbReference>
<evidence type="ECO:0000256" key="9">
    <source>
        <dbReference type="SAM" id="MobiDB-lite"/>
    </source>
</evidence>
<dbReference type="PRINTS" id="PR00105">
    <property type="entry name" value="C5METTRFRASE"/>
</dbReference>
<organism evidence="10">
    <name type="scientific">Candidatus Kentrum sp. TC</name>
    <dbReference type="NCBI Taxonomy" id="2126339"/>
    <lineage>
        <taxon>Bacteria</taxon>
        <taxon>Pseudomonadati</taxon>
        <taxon>Pseudomonadota</taxon>
        <taxon>Gammaproteobacteria</taxon>
        <taxon>Candidatus Kentrum</taxon>
    </lineage>
</organism>
<proteinExistence type="inferred from homology"/>
<dbReference type="PANTHER" id="PTHR10629">
    <property type="entry name" value="CYTOSINE-SPECIFIC METHYLTRANSFERASE"/>
    <property type="match status" value="1"/>
</dbReference>
<dbReference type="Gene3D" id="3.40.50.150">
    <property type="entry name" value="Vaccinia Virus protein VP39"/>
    <property type="match status" value="1"/>
</dbReference>
<dbReference type="EC" id="2.1.1.37" evidence="1"/>